<dbReference type="EMBL" id="JANPWB010000011">
    <property type="protein sequence ID" value="KAJ1121912.1"/>
    <property type="molecule type" value="Genomic_DNA"/>
</dbReference>
<accession>A0AAV7P3Q1</accession>
<comment type="caution">
    <text evidence="1">The sequence shown here is derived from an EMBL/GenBank/DDBJ whole genome shotgun (WGS) entry which is preliminary data.</text>
</comment>
<proteinExistence type="predicted"/>
<dbReference type="Proteomes" id="UP001066276">
    <property type="component" value="Chromosome 7"/>
</dbReference>
<organism evidence="1 2">
    <name type="scientific">Pleurodeles waltl</name>
    <name type="common">Iberian ribbed newt</name>
    <dbReference type="NCBI Taxonomy" id="8319"/>
    <lineage>
        <taxon>Eukaryota</taxon>
        <taxon>Metazoa</taxon>
        <taxon>Chordata</taxon>
        <taxon>Craniata</taxon>
        <taxon>Vertebrata</taxon>
        <taxon>Euteleostomi</taxon>
        <taxon>Amphibia</taxon>
        <taxon>Batrachia</taxon>
        <taxon>Caudata</taxon>
        <taxon>Salamandroidea</taxon>
        <taxon>Salamandridae</taxon>
        <taxon>Pleurodelinae</taxon>
        <taxon>Pleurodeles</taxon>
    </lineage>
</organism>
<evidence type="ECO:0000313" key="1">
    <source>
        <dbReference type="EMBL" id="KAJ1121912.1"/>
    </source>
</evidence>
<evidence type="ECO:0000313" key="2">
    <source>
        <dbReference type="Proteomes" id="UP001066276"/>
    </source>
</evidence>
<gene>
    <name evidence="1" type="ORF">NDU88_000420</name>
</gene>
<dbReference type="AlphaFoldDB" id="A0AAV7P3Q1"/>
<sequence>MIPGPREIGRFLVGIMGVQLDITPALMILGVINQPEDNEGLKREEELSIMAMSVARLGITSQWPSLDPHHIYSMES</sequence>
<name>A0AAV7P3Q1_PLEWA</name>
<protein>
    <submittedName>
        <fullName evidence="1">Uncharacterized protein</fullName>
    </submittedName>
</protein>
<keyword evidence="2" id="KW-1185">Reference proteome</keyword>
<reference evidence="1" key="1">
    <citation type="journal article" date="2022" name="bioRxiv">
        <title>Sequencing and chromosome-scale assembly of the giantPleurodeles waltlgenome.</title>
        <authorList>
            <person name="Brown T."/>
            <person name="Elewa A."/>
            <person name="Iarovenko S."/>
            <person name="Subramanian E."/>
            <person name="Araus A.J."/>
            <person name="Petzold A."/>
            <person name="Susuki M."/>
            <person name="Suzuki K.-i.T."/>
            <person name="Hayashi T."/>
            <person name="Toyoda A."/>
            <person name="Oliveira C."/>
            <person name="Osipova E."/>
            <person name="Leigh N.D."/>
            <person name="Simon A."/>
            <person name="Yun M.H."/>
        </authorList>
    </citation>
    <scope>NUCLEOTIDE SEQUENCE</scope>
    <source>
        <strain evidence="1">20211129_DDA</strain>
        <tissue evidence="1">Liver</tissue>
    </source>
</reference>